<dbReference type="Pfam" id="PF00583">
    <property type="entry name" value="Acetyltransf_1"/>
    <property type="match status" value="1"/>
</dbReference>
<dbReference type="PROSITE" id="PS51186">
    <property type="entry name" value="GNAT"/>
    <property type="match status" value="1"/>
</dbReference>
<keyword evidence="2" id="KW-0808">Transferase</keyword>
<dbReference type="Gene3D" id="3.40.630.30">
    <property type="match status" value="1"/>
</dbReference>
<dbReference type="PANTHER" id="PTHR43233:SF1">
    <property type="entry name" value="FAMILY N-ACETYLTRANSFERASE, PUTATIVE (AFU_ORTHOLOGUE AFUA_6G03350)-RELATED"/>
    <property type="match status" value="1"/>
</dbReference>
<organism evidence="2 3">
    <name type="scientific">Tahibacter soli</name>
    <dbReference type="NCBI Taxonomy" id="2983605"/>
    <lineage>
        <taxon>Bacteria</taxon>
        <taxon>Pseudomonadati</taxon>
        <taxon>Pseudomonadota</taxon>
        <taxon>Gammaproteobacteria</taxon>
        <taxon>Lysobacterales</taxon>
        <taxon>Rhodanobacteraceae</taxon>
        <taxon>Tahibacter</taxon>
    </lineage>
</organism>
<dbReference type="InterPro" id="IPR000182">
    <property type="entry name" value="GNAT_dom"/>
</dbReference>
<reference evidence="2" key="1">
    <citation type="submission" date="2023-02" db="EMBL/GenBank/DDBJ databases">
        <title>Tahibacter soli sp. nov. isolated from soil.</title>
        <authorList>
            <person name="Baek J.H."/>
            <person name="Lee J.K."/>
            <person name="Choi D.G."/>
            <person name="Jeon C.O."/>
        </authorList>
    </citation>
    <scope>NUCLEOTIDE SEQUENCE</scope>
    <source>
        <strain evidence="2">BL</strain>
    </source>
</reference>
<dbReference type="EC" id="2.3.1.-" evidence="2"/>
<dbReference type="SUPFAM" id="SSF55729">
    <property type="entry name" value="Acyl-CoA N-acyltransferases (Nat)"/>
    <property type="match status" value="1"/>
</dbReference>
<comment type="caution">
    <text evidence="2">The sequence shown here is derived from an EMBL/GenBank/DDBJ whole genome shotgun (WGS) entry which is preliminary data.</text>
</comment>
<keyword evidence="3" id="KW-1185">Reference proteome</keyword>
<dbReference type="CDD" id="cd04301">
    <property type="entry name" value="NAT_SF"/>
    <property type="match status" value="1"/>
</dbReference>
<dbReference type="RefSeq" id="WP_263540867.1">
    <property type="nucleotide sequence ID" value="NZ_JAOVZO020000019.1"/>
</dbReference>
<accession>A0A9X4BI44</accession>
<dbReference type="AlphaFoldDB" id="A0A9X4BI44"/>
<dbReference type="Proteomes" id="UP001139971">
    <property type="component" value="Unassembled WGS sequence"/>
</dbReference>
<dbReference type="InterPro" id="IPR053144">
    <property type="entry name" value="Acetyltransferase_Butenolide"/>
</dbReference>
<name>A0A9X4BI44_9GAMM</name>
<dbReference type="GO" id="GO:0016747">
    <property type="term" value="F:acyltransferase activity, transferring groups other than amino-acyl groups"/>
    <property type="evidence" value="ECO:0007669"/>
    <property type="project" value="InterPro"/>
</dbReference>
<sequence>MIDYRDDATLDVATARDLYAACSLGERRPIGDDARLTAMLAHANLTITAWDGDLLVGISRSLTDYGWTTYLADLAVRETHQRHGIGKELIRRTQAAAPQAKIVLLAAPAAVNYYPRIGMRHHASAWMLDGDEPLR</sequence>
<evidence type="ECO:0000259" key="1">
    <source>
        <dbReference type="PROSITE" id="PS51186"/>
    </source>
</evidence>
<protein>
    <submittedName>
        <fullName evidence="2">GNAT family N-acetyltransferase</fullName>
        <ecNumber evidence="2">2.3.1.-</ecNumber>
    </submittedName>
</protein>
<dbReference type="InterPro" id="IPR016181">
    <property type="entry name" value="Acyl_CoA_acyltransferase"/>
</dbReference>
<feature type="domain" description="N-acetyltransferase" evidence="1">
    <location>
        <begin position="2"/>
        <end position="135"/>
    </location>
</feature>
<gene>
    <name evidence="2" type="ORF">OD750_020310</name>
</gene>
<keyword evidence="2" id="KW-0012">Acyltransferase</keyword>
<evidence type="ECO:0000313" key="3">
    <source>
        <dbReference type="Proteomes" id="UP001139971"/>
    </source>
</evidence>
<evidence type="ECO:0000313" key="2">
    <source>
        <dbReference type="EMBL" id="MDC8014895.1"/>
    </source>
</evidence>
<dbReference type="PANTHER" id="PTHR43233">
    <property type="entry name" value="FAMILY N-ACETYLTRANSFERASE, PUTATIVE (AFU_ORTHOLOGUE AFUA_6G03350)-RELATED"/>
    <property type="match status" value="1"/>
</dbReference>
<dbReference type="EMBL" id="JAOVZO020000019">
    <property type="protein sequence ID" value="MDC8014895.1"/>
    <property type="molecule type" value="Genomic_DNA"/>
</dbReference>
<proteinExistence type="predicted"/>